<dbReference type="Pfam" id="PF04827">
    <property type="entry name" value="Plant_tran"/>
    <property type="match status" value="1"/>
</dbReference>
<evidence type="ECO:0000256" key="4">
    <source>
        <dbReference type="SAM" id="MobiDB-lite"/>
    </source>
</evidence>
<protein>
    <submittedName>
        <fullName evidence="5">Uncharacterized protein</fullName>
    </submittedName>
</protein>
<accession>J3M093</accession>
<evidence type="ECO:0000256" key="1">
    <source>
        <dbReference type="ARBA" id="ARBA00023015"/>
    </source>
</evidence>
<evidence type="ECO:0000256" key="3">
    <source>
        <dbReference type="PROSITE-ProRule" id="PRU01191"/>
    </source>
</evidence>
<dbReference type="InterPro" id="IPR005202">
    <property type="entry name" value="TF_GRAS"/>
</dbReference>
<dbReference type="Gramene" id="OB04G28180.1">
    <property type="protein sequence ID" value="OB04G28180.1"/>
    <property type="gene ID" value="OB04G28180"/>
</dbReference>
<dbReference type="Proteomes" id="UP000006038">
    <property type="component" value="Chromosome 4"/>
</dbReference>
<dbReference type="AlphaFoldDB" id="J3M093"/>
<dbReference type="PANTHER" id="PTHR47150:SF6">
    <property type="entry name" value="OS01G0872900 PROTEIN"/>
    <property type="match status" value="1"/>
</dbReference>
<evidence type="ECO:0000256" key="2">
    <source>
        <dbReference type="ARBA" id="ARBA00023163"/>
    </source>
</evidence>
<dbReference type="PROSITE" id="PS50985">
    <property type="entry name" value="GRAS"/>
    <property type="match status" value="1"/>
</dbReference>
<evidence type="ECO:0000313" key="6">
    <source>
        <dbReference type="Proteomes" id="UP000006038"/>
    </source>
</evidence>
<comment type="caution">
    <text evidence="3">Lacks conserved residue(s) required for the propagation of feature annotation.</text>
</comment>
<keyword evidence="2" id="KW-0804">Transcription</keyword>
<comment type="similarity">
    <text evidence="3">Belongs to the GRAS family.</text>
</comment>
<keyword evidence="1" id="KW-0805">Transcription regulation</keyword>
<evidence type="ECO:0000313" key="5">
    <source>
        <dbReference type="EnsemblPlants" id="OB04G28180.1"/>
    </source>
</evidence>
<dbReference type="PANTHER" id="PTHR47150">
    <property type="entry name" value="OS12G0169200 PROTEIN"/>
    <property type="match status" value="1"/>
</dbReference>
<organism evidence="5">
    <name type="scientific">Oryza brachyantha</name>
    <name type="common">malo sina</name>
    <dbReference type="NCBI Taxonomy" id="4533"/>
    <lineage>
        <taxon>Eukaryota</taxon>
        <taxon>Viridiplantae</taxon>
        <taxon>Streptophyta</taxon>
        <taxon>Embryophyta</taxon>
        <taxon>Tracheophyta</taxon>
        <taxon>Spermatophyta</taxon>
        <taxon>Magnoliopsida</taxon>
        <taxon>Liliopsida</taxon>
        <taxon>Poales</taxon>
        <taxon>Poaceae</taxon>
        <taxon>BOP clade</taxon>
        <taxon>Oryzoideae</taxon>
        <taxon>Oryzeae</taxon>
        <taxon>Oryzinae</taxon>
        <taxon>Oryza</taxon>
    </lineage>
</organism>
<dbReference type="Pfam" id="PF03514">
    <property type="entry name" value="GRAS"/>
    <property type="match status" value="1"/>
</dbReference>
<name>J3M093_ORYBR</name>
<feature type="compositionally biased region" description="Basic and acidic residues" evidence="4">
    <location>
        <begin position="324"/>
        <end position="340"/>
    </location>
</feature>
<reference evidence="5" key="2">
    <citation type="submission" date="2013-04" db="UniProtKB">
        <authorList>
            <consortium name="EnsemblPlants"/>
        </authorList>
    </citation>
    <scope>IDENTIFICATION</scope>
</reference>
<proteinExistence type="inferred from homology"/>
<keyword evidence="6" id="KW-1185">Reference proteome</keyword>
<feature type="region of interest" description="SAW" evidence="3">
    <location>
        <begin position="338"/>
        <end position="422"/>
    </location>
</feature>
<reference evidence="5" key="1">
    <citation type="journal article" date="2013" name="Nat. Commun.">
        <title>Whole-genome sequencing of Oryza brachyantha reveals mechanisms underlying Oryza genome evolution.</title>
        <authorList>
            <person name="Chen J."/>
            <person name="Huang Q."/>
            <person name="Gao D."/>
            <person name="Wang J."/>
            <person name="Lang Y."/>
            <person name="Liu T."/>
            <person name="Li B."/>
            <person name="Bai Z."/>
            <person name="Luis Goicoechea J."/>
            <person name="Liang C."/>
            <person name="Chen C."/>
            <person name="Zhang W."/>
            <person name="Sun S."/>
            <person name="Liao Y."/>
            <person name="Zhang X."/>
            <person name="Yang L."/>
            <person name="Song C."/>
            <person name="Wang M."/>
            <person name="Shi J."/>
            <person name="Liu G."/>
            <person name="Liu J."/>
            <person name="Zhou H."/>
            <person name="Zhou W."/>
            <person name="Yu Q."/>
            <person name="An N."/>
            <person name="Chen Y."/>
            <person name="Cai Q."/>
            <person name="Wang B."/>
            <person name="Liu B."/>
            <person name="Min J."/>
            <person name="Huang Y."/>
            <person name="Wu H."/>
            <person name="Li Z."/>
            <person name="Zhang Y."/>
            <person name="Yin Y."/>
            <person name="Song W."/>
            <person name="Jiang J."/>
            <person name="Jackson S.A."/>
            <person name="Wing R.A."/>
            <person name="Wang J."/>
            <person name="Chen M."/>
        </authorList>
    </citation>
    <scope>NUCLEOTIDE SEQUENCE [LARGE SCALE GENOMIC DNA]</scope>
    <source>
        <strain evidence="5">cv. IRGC 101232</strain>
    </source>
</reference>
<dbReference type="EnsemblPlants" id="OB04G28180.1">
    <property type="protein sequence ID" value="OB04G28180.1"/>
    <property type="gene ID" value="OB04G28180"/>
</dbReference>
<dbReference type="HOGENOM" id="CLU_376599_0_0_1"/>
<dbReference type="eggNOG" id="ENOG502QR5Z">
    <property type="taxonomic scope" value="Eukaryota"/>
</dbReference>
<sequence length="737" mass="82761">MKTTAAVSQQQHLLDELAAAAKAAEVGNSIGEREILARLNQQLPPIGKPFLHSASYLKDALLLALADGHHATTRLTSLLDVALKLAAYKSFSDLSPVLYIIDFDLGVGGQWASFLQELAHRCDTGLTTFVSATSHYPLELRLTRDNLSQFAADLGIPFEFNAINLDAFDPVELIAPIADEPYSHDLKHVTHGSNSHPPGGFVNFLSNGNSSQPINLGDDTSDGDYTRGQKRRILDWSVLGYIIQMIQSKQTTRRTINTGKMLPLSSIGPPLKTVQDKSSKSKITLRELKRGLHGFVDAYLERLEQLEPENRKFCESDVGQHFSLDEARDERPIGGKQAKEKQKRKRKDEACIIDLEDELHKFVEAQNTANEGRKEMLETQRRVSSEKLEARKLAYLATKEQKESAMLETYRSLMMQDTTVMSEDVRSEHVLALSHPTMSDLAFSSDDSDELDPSKVIEECVAEQSVLDSFASSFAVKINAALSIGVSQRQYAARKSIRRDHVGAHQRLMEDYFAEEPLYPESMFRTRFRMNKHLFLRIVNALGQWSPYFTYRADCASRIGLSPLQKCTAAMRMLAYGTPVDALDEYFKIGKCTALECLDKFAQGVIEVFGGKYLRRPTRDDVERILQVNESRGFPGMLGSIDCMHWRWEKCPLAWRGQFTRGDYVVPTMVLEAVASQDLHIWHDFFGIAGSNNDLNVLNNSPLFFDVLKGEAPQVQFSVNGNEYSTGYYLADGIYPE</sequence>
<dbReference type="InterPro" id="IPR006912">
    <property type="entry name" value="Harbinger_derived_prot"/>
</dbReference>
<feature type="region of interest" description="Disordered" evidence="4">
    <location>
        <begin position="324"/>
        <end position="346"/>
    </location>
</feature>
<dbReference type="STRING" id="4533.J3M093"/>